<keyword evidence="8" id="KW-0594">Phospholipid biosynthesis</keyword>
<comment type="catalytic activity">
    <reaction evidence="8">
        <text>an acyl-CoA + H2O = an acyl-4'-phosphopantetheine + adenosine 3',5'-bisphosphate + 2 H(+)</text>
        <dbReference type="Rhea" id="RHEA:50044"/>
        <dbReference type="ChEBI" id="CHEBI:15377"/>
        <dbReference type="ChEBI" id="CHEBI:15378"/>
        <dbReference type="ChEBI" id="CHEBI:58342"/>
        <dbReference type="ChEBI" id="CHEBI:58343"/>
        <dbReference type="ChEBI" id="CHEBI:132023"/>
    </reaction>
</comment>
<comment type="catalytic activity">
    <reaction evidence="8">
        <text>hexadecanoyl-CoA + H2O = S-hexadecanoyl-4'-phosphopantetheine + adenosine 3',5'-bisphosphate + 2 H(+)</text>
        <dbReference type="Rhea" id="RHEA:50032"/>
        <dbReference type="ChEBI" id="CHEBI:15377"/>
        <dbReference type="ChEBI" id="CHEBI:15378"/>
        <dbReference type="ChEBI" id="CHEBI:57379"/>
        <dbReference type="ChEBI" id="CHEBI:58343"/>
        <dbReference type="ChEBI" id="CHEBI:132018"/>
    </reaction>
</comment>
<evidence type="ECO:0000313" key="11">
    <source>
        <dbReference type="Proteomes" id="UP000837801"/>
    </source>
</evidence>
<comment type="function">
    <text evidence="8">Fatty acyl-coenzyme A (CoA) diphosphatase that hydrolyzes fatty acyl-CoA to yield acyl-4'-phosphopantetheine and adenosine 3',5'-bisphosphate. Preferentially hydrolyzes unsaturated long-chain acyl-CoA substrates in the endoplasmic reticulum (ER) lumen. This catalytic activity is required for maintaining ER structure and for lipid droplets (LDs) biogenesis, which are lipid storage organelles involved in maintaining lipid and energy homeostasis. May directly bind to diacylglycerol (DAGs) and triacylglycerol, which is also important for LD biogenesis. May support directional budding of nacent LDs from the ER into the cytosol by reducing DAG levels at sites of LD formation. May play a role in the regulation of cell morphology and cytoskeletal organization. Involved in phospholipid biosynthesis.</text>
</comment>
<dbReference type="PANTHER" id="PTHR23129">
    <property type="entry name" value="ACYL-COENZYME A DIPHOSPHATASE FITM2"/>
    <property type="match status" value="1"/>
</dbReference>
<name>A0A9P0QPI0_9ASCO</name>
<dbReference type="GO" id="GO:0140042">
    <property type="term" value="P:lipid droplet formation"/>
    <property type="evidence" value="ECO:0007669"/>
    <property type="project" value="UniProtKB-UniRule"/>
</dbReference>
<keyword evidence="11" id="KW-1185">Reference proteome</keyword>
<organism evidence="10 11">
    <name type="scientific">[Candida] railenensis</name>
    <dbReference type="NCBI Taxonomy" id="45579"/>
    <lineage>
        <taxon>Eukaryota</taxon>
        <taxon>Fungi</taxon>
        <taxon>Dikarya</taxon>
        <taxon>Ascomycota</taxon>
        <taxon>Saccharomycotina</taxon>
        <taxon>Pichiomycetes</taxon>
        <taxon>Debaryomycetaceae</taxon>
        <taxon>Kurtzmaniella</taxon>
    </lineage>
</organism>
<feature type="transmembrane region" description="Helical" evidence="9">
    <location>
        <begin position="121"/>
        <end position="140"/>
    </location>
</feature>
<dbReference type="InterPro" id="IPR019388">
    <property type="entry name" value="FIT"/>
</dbReference>
<dbReference type="EMBL" id="CAKXYY010000007">
    <property type="protein sequence ID" value="CAH2352486.1"/>
    <property type="molecule type" value="Genomic_DNA"/>
</dbReference>
<dbReference type="PANTHER" id="PTHR23129:SF0">
    <property type="entry name" value="ACYL-COENZYME A DIPHOSPHATASE FITM2"/>
    <property type="match status" value="1"/>
</dbReference>
<evidence type="ECO:0000256" key="5">
    <source>
        <dbReference type="ARBA" id="ARBA00022989"/>
    </source>
</evidence>
<evidence type="ECO:0000256" key="3">
    <source>
        <dbReference type="ARBA" id="ARBA00022801"/>
    </source>
</evidence>
<keyword evidence="6" id="KW-0443">Lipid metabolism</keyword>
<dbReference type="OrthoDB" id="5579088at2759"/>
<keyword evidence="8" id="KW-0444">Lipid biosynthesis</keyword>
<comment type="catalytic activity">
    <reaction evidence="8">
        <text>(9Z)-octadecenoyl-CoA + H2O = S-(9Z-octadecenoyl)-4'-phosphopantetheine + adenosine 3',5'-bisphosphate + 2 H(+)</text>
        <dbReference type="Rhea" id="RHEA:65564"/>
        <dbReference type="ChEBI" id="CHEBI:15377"/>
        <dbReference type="ChEBI" id="CHEBI:15378"/>
        <dbReference type="ChEBI" id="CHEBI:57387"/>
        <dbReference type="ChEBI" id="CHEBI:58343"/>
        <dbReference type="ChEBI" id="CHEBI:156553"/>
    </reaction>
</comment>
<dbReference type="Pfam" id="PF10261">
    <property type="entry name" value="FIT"/>
    <property type="match status" value="1"/>
</dbReference>
<evidence type="ECO:0000256" key="6">
    <source>
        <dbReference type="ARBA" id="ARBA00023098"/>
    </source>
</evidence>
<protein>
    <recommendedName>
        <fullName evidence="8">Acyl-coenzyme A diphosphatase SCS3</fullName>
        <ecNumber evidence="8">3.6.1.-</ecNumber>
    </recommendedName>
    <alternativeName>
        <fullName evidence="8">FIT family protein SCS3</fullName>
    </alternativeName>
</protein>
<keyword evidence="5 8" id="KW-1133">Transmembrane helix</keyword>
<keyword evidence="8" id="KW-1208">Phospholipid metabolism</keyword>
<evidence type="ECO:0000256" key="9">
    <source>
        <dbReference type="SAM" id="Phobius"/>
    </source>
</evidence>
<evidence type="ECO:0000256" key="7">
    <source>
        <dbReference type="ARBA" id="ARBA00023136"/>
    </source>
</evidence>
<feature type="active site" evidence="8">
    <location>
        <position position="303"/>
    </location>
</feature>
<feature type="transmembrane region" description="Helical" evidence="9">
    <location>
        <begin position="36"/>
        <end position="58"/>
    </location>
</feature>
<proteinExistence type="inferred from homology"/>
<dbReference type="GO" id="GO:0005789">
    <property type="term" value="C:endoplasmic reticulum membrane"/>
    <property type="evidence" value="ECO:0007669"/>
    <property type="project" value="UniProtKB-SubCell"/>
</dbReference>
<keyword evidence="2 8" id="KW-0812">Transmembrane</keyword>
<comment type="caution">
    <text evidence="10">The sequence shown here is derived from an EMBL/GenBank/DDBJ whole genome shotgun (WGS) entry which is preliminary data.</text>
</comment>
<comment type="subcellular location">
    <subcellularLocation>
        <location evidence="1 8">Endoplasmic reticulum membrane</location>
        <topology evidence="1 8">Multi-pass membrane protein</topology>
    </subcellularLocation>
</comment>
<dbReference type="Proteomes" id="UP000837801">
    <property type="component" value="Unassembled WGS sequence"/>
</dbReference>
<feature type="transmembrane region" description="Helical" evidence="9">
    <location>
        <begin position="309"/>
        <end position="325"/>
    </location>
</feature>
<evidence type="ECO:0000256" key="1">
    <source>
        <dbReference type="ARBA" id="ARBA00004477"/>
    </source>
</evidence>
<keyword evidence="4 8" id="KW-0256">Endoplasmic reticulum</keyword>
<keyword evidence="7 8" id="KW-0472">Membrane</keyword>
<gene>
    <name evidence="8" type="primary">SCS3</name>
    <name evidence="8" type="synonym">FIT2B</name>
    <name evidence="10" type="ORF">CLIB1423_07S00606</name>
</gene>
<feature type="transmembrane region" description="Helical" evidence="9">
    <location>
        <begin position="83"/>
        <end position="100"/>
    </location>
</feature>
<feature type="active site" evidence="8">
    <location>
        <position position="222"/>
    </location>
</feature>
<comment type="catalytic activity">
    <reaction evidence="8">
        <text>(5Z,8Z,11Z,14Z)-eicosatetraenoyl-CoA + H2O = S-(5Z,8Z,11Z,14Z-eicosatetraenoyl)-4'-phosphopantetheine + adenosine 3',5'-bisphosphate + 2 H(+)</text>
        <dbReference type="Rhea" id="RHEA:65568"/>
        <dbReference type="ChEBI" id="CHEBI:15377"/>
        <dbReference type="ChEBI" id="CHEBI:15378"/>
        <dbReference type="ChEBI" id="CHEBI:57368"/>
        <dbReference type="ChEBI" id="CHEBI:58343"/>
        <dbReference type="ChEBI" id="CHEBI:156554"/>
    </reaction>
</comment>
<comment type="similarity">
    <text evidence="8">Belongs to the FIT family. Fungal FIT2B/SCS3 subfamily.</text>
</comment>
<dbReference type="GO" id="GO:0010945">
    <property type="term" value="F:coenzyme A diphosphatase activity"/>
    <property type="evidence" value="ECO:0007669"/>
    <property type="project" value="InterPro"/>
</dbReference>
<feature type="transmembrane region" description="Helical" evidence="9">
    <location>
        <begin position="282"/>
        <end position="303"/>
    </location>
</feature>
<evidence type="ECO:0000256" key="4">
    <source>
        <dbReference type="ARBA" id="ARBA00022824"/>
    </source>
</evidence>
<evidence type="ECO:0000256" key="8">
    <source>
        <dbReference type="HAMAP-Rule" id="MF_03231"/>
    </source>
</evidence>
<dbReference type="AlphaFoldDB" id="A0A9P0QPI0"/>
<reference evidence="10" key="1">
    <citation type="submission" date="2022-03" db="EMBL/GenBank/DDBJ databases">
        <authorList>
            <person name="Legras J.-L."/>
            <person name="Devillers H."/>
            <person name="Grondin C."/>
        </authorList>
    </citation>
    <scope>NUCLEOTIDE SEQUENCE</scope>
    <source>
        <strain evidence="10">CLIB 1423</strain>
    </source>
</reference>
<dbReference type="GO" id="GO:0008654">
    <property type="term" value="P:phospholipid biosynthetic process"/>
    <property type="evidence" value="ECO:0007669"/>
    <property type="project" value="UniProtKB-KW"/>
</dbReference>
<accession>A0A9P0QPI0</accession>
<evidence type="ECO:0000313" key="10">
    <source>
        <dbReference type="EMBL" id="CAH2352486.1"/>
    </source>
</evidence>
<dbReference type="EC" id="3.6.1.-" evidence="8"/>
<keyword evidence="3 8" id="KW-0378">Hydrolase</keyword>
<sequence length="329" mass="37952">MERERHVSSKADRYEKDYQTISKHVNRFTSATKTSALEFAFIVSFIFNLILGKFIHIFSPKEEVYNYFNDKGNLFNQIFVKKGWAWTTIIIVAFYTLILLKKVEGPGTGGATNKYKIISRAVINYILVTIWWIFFTQWFFGLPIMDRVFVFTGGKCTNVSEELYLKHQLSPHLFEKLVASVDENGASLAAATAATFQSSAIPSYMCRKVKGSWEGGHDPSGHVFLLIHSSLYLVFESLPYWQPWAKLRNDMQVLKIEARSSVTTWKTKLLKTTKFISGNPHVLVISLVGLWWWMLFMTSLYFHSIAEKFVGLMFGYVAFGALYYLPRWL</sequence>
<dbReference type="InterPro" id="IPR046400">
    <property type="entry name" value="SCS3"/>
</dbReference>
<evidence type="ECO:0000256" key="2">
    <source>
        <dbReference type="ARBA" id="ARBA00022692"/>
    </source>
</evidence>
<feature type="transmembrane region" description="Helical" evidence="9">
    <location>
        <begin position="223"/>
        <end position="241"/>
    </location>
</feature>
<dbReference type="HAMAP" id="MF_03231">
    <property type="entry name" value="SCS3"/>
    <property type="match status" value="1"/>
</dbReference>